<feature type="compositionally biased region" description="Low complexity" evidence="1">
    <location>
        <begin position="109"/>
        <end position="121"/>
    </location>
</feature>
<accession>S4PZ70</accession>
<feature type="compositionally biased region" description="Polar residues" evidence="1">
    <location>
        <begin position="122"/>
        <end position="134"/>
    </location>
</feature>
<reference evidence="2" key="1">
    <citation type="journal article" date="2013" name="BMC Genomics">
        <title>Unscrambling butterfly oogenesis.</title>
        <authorList>
            <person name="Carter J.M."/>
            <person name="Baker S.C."/>
            <person name="Pink R."/>
            <person name="Carter D.R."/>
            <person name="Collins A."/>
            <person name="Tomlin J."/>
            <person name="Gibbs M."/>
            <person name="Breuker C.J."/>
        </authorList>
    </citation>
    <scope>NUCLEOTIDE SEQUENCE</scope>
    <source>
        <tissue evidence="2">Ovary</tissue>
    </source>
</reference>
<protein>
    <submittedName>
        <fullName evidence="2">Uncharacterized protein</fullName>
    </submittedName>
</protein>
<organism evidence="2">
    <name type="scientific">Pararge aegeria</name>
    <name type="common">speckled wood butterfly</name>
    <dbReference type="NCBI Taxonomy" id="116150"/>
    <lineage>
        <taxon>Eukaryota</taxon>
        <taxon>Metazoa</taxon>
        <taxon>Ecdysozoa</taxon>
        <taxon>Arthropoda</taxon>
        <taxon>Hexapoda</taxon>
        <taxon>Insecta</taxon>
        <taxon>Pterygota</taxon>
        <taxon>Neoptera</taxon>
        <taxon>Endopterygota</taxon>
        <taxon>Lepidoptera</taxon>
        <taxon>Glossata</taxon>
        <taxon>Ditrysia</taxon>
        <taxon>Papilionoidea</taxon>
        <taxon>Nymphalidae</taxon>
        <taxon>Satyrinae</taxon>
        <taxon>Satyrini</taxon>
        <taxon>Parargina</taxon>
        <taxon>Pararge</taxon>
    </lineage>
</organism>
<reference evidence="2" key="2">
    <citation type="submission" date="2013-05" db="EMBL/GenBank/DDBJ databases">
        <authorList>
            <person name="Carter J.-M."/>
            <person name="Baker S.C."/>
            <person name="Pink R."/>
            <person name="Carter D.R.F."/>
            <person name="Collins A."/>
            <person name="Tomlin J."/>
            <person name="Gibbs M."/>
            <person name="Breuker C.J."/>
        </authorList>
    </citation>
    <scope>NUCLEOTIDE SEQUENCE</scope>
    <source>
        <tissue evidence="2">Ovary</tissue>
    </source>
</reference>
<name>S4PZ70_9NEOP</name>
<proteinExistence type="predicted"/>
<evidence type="ECO:0000313" key="2">
    <source>
        <dbReference type="EMBL" id="JAA90507.1"/>
    </source>
</evidence>
<sequence length="171" mass="19265">MSKTVKRMPIQMQVLLKRQILLLVTDAEIKVASNEMCTFQPETTNINSTQANTSSSIGYTTELRTESESLQLQSNSTNCISNSNTYKMQPNTGYYTTQLPTIYTPSNTYSMQSKTSSSSNSIIPNQFENSTSSRYRVEDRMEDLDLPPSPYIPLPIGTTTRQQRDGDNDYS</sequence>
<feature type="region of interest" description="Disordered" evidence="1">
    <location>
        <begin position="109"/>
        <end position="171"/>
    </location>
</feature>
<dbReference type="EMBL" id="GAIX01002053">
    <property type="protein sequence ID" value="JAA90507.1"/>
    <property type="molecule type" value="Transcribed_RNA"/>
</dbReference>
<dbReference type="AlphaFoldDB" id="S4PZ70"/>
<feature type="compositionally biased region" description="Basic and acidic residues" evidence="1">
    <location>
        <begin position="162"/>
        <end position="171"/>
    </location>
</feature>
<evidence type="ECO:0000256" key="1">
    <source>
        <dbReference type="SAM" id="MobiDB-lite"/>
    </source>
</evidence>